<dbReference type="PANTHER" id="PTHR22946:SF0">
    <property type="entry name" value="DIENELACTONE HYDROLASE DOMAIN-CONTAINING PROTEIN"/>
    <property type="match status" value="1"/>
</dbReference>
<comment type="caution">
    <text evidence="3">The sequence shown here is derived from an EMBL/GenBank/DDBJ whole genome shotgun (WGS) entry which is preliminary data.</text>
</comment>
<dbReference type="InterPro" id="IPR029058">
    <property type="entry name" value="AB_hydrolase_fold"/>
</dbReference>
<gene>
    <name evidence="3" type="ORF">J2750_002358</name>
</gene>
<dbReference type="Proteomes" id="UP001185015">
    <property type="component" value="Unassembled WGS sequence"/>
</dbReference>
<dbReference type="GO" id="GO:0016787">
    <property type="term" value="F:hydrolase activity"/>
    <property type="evidence" value="ECO:0007669"/>
    <property type="project" value="UniProtKB-KW"/>
</dbReference>
<sequence>MAKNRSKNKDTLKMKRILKNNNLVLVIGILLILSGLYGIMFNQGDTWSVTEDGLLSYPERDDIQYSVIDVDDSNSNYTVSTIEYRGRSRTVPSLLTIPRTTTDSQIPAIVVLPGAGVTKEDEHGLSVILADMGYASIIIDQRDLGAIDLESDVEMFKTGVEPTQYLMIYDALKASDVLGVQPEIDASKIAMLGSSNGGRPAIIATAIDDSISGVVAISTSGYDSSAIDPAQVKDKLAYEFFRSIDPDNYLAEISPRPFVMLNSINDSIIPYDAAQITFEKAEDPKSFTAIDSTTHGYTGLMHSHLEEGLELIFE</sequence>
<keyword evidence="4" id="KW-1185">Reference proteome</keyword>
<dbReference type="RefSeq" id="WP_270096613.1">
    <property type="nucleotide sequence ID" value="NZ_JAQFFK010000003.1"/>
</dbReference>
<keyword evidence="3" id="KW-0378">Hydrolase</keyword>
<organism evidence="3 4">
    <name type="scientific">Methanococcoides alaskense</name>
    <dbReference type="NCBI Taxonomy" id="325778"/>
    <lineage>
        <taxon>Archaea</taxon>
        <taxon>Methanobacteriati</taxon>
        <taxon>Methanobacteriota</taxon>
        <taxon>Stenosarchaea group</taxon>
        <taxon>Methanomicrobia</taxon>
        <taxon>Methanosarcinales</taxon>
        <taxon>Methanosarcinaceae</taxon>
        <taxon>Methanococcoides</taxon>
    </lineage>
</organism>
<dbReference type="EMBL" id="JAVDQI010000014">
    <property type="protein sequence ID" value="MDR6223877.1"/>
    <property type="molecule type" value="Genomic_DNA"/>
</dbReference>
<feature type="transmembrane region" description="Helical" evidence="1">
    <location>
        <begin position="21"/>
        <end position="40"/>
    </location>
</feature>
<dbReference type="SUPFAM" id="SSF53474">
    <property type="entry name" value="alpha/beta-Hydrolases"/>
    <property type="match status" value="1"/>
</dbReference>
<dbReference type="PANTHER" id="PTHR22946">
    <property type="entry name" value="DIENELACTONE HYDROLASE DOMAIN-CONTAINING PROTEIN-RELATED"/>
    <property type="match status" value="1"/>
</dbReference>
<keyword evidence="1" id="KW-0812">Transmembrane</keyword>
<accession>A0AA90U1G7</accession>
<evidence type="ECO:0000259" key="2">
    <source>
        <dbReference type="Pfam" id="PF05448"/>
    </source>
</evidence>
<dbReference type="Pfam" id="PF05448">
    <property type="entry name" value="AXE1"/>
    <property type="match status" value="1"/>
</dbReference>
<evidence type="ECO:0000313" key="3">
    <source>
        <dbReference type="EMBL" id="MDR6223877.1"/>
    </source>
</evidence>
<feature type="domain" description="Acetyl xylan esterase" evidence="2">
    <location>
        <begin position="62"/>
        <end position="217"/>
    </location>
</feature>
<evidence type="ECO:0000313" key="4">
    <source>
        <dbReference type="Proteomes" id="UP001185015"/>
    </source>
</evidence>
<protein>
    <submittedName>
        <fullName evidence="3">Dienelactone hydrolase</fullName>
    </submittedName>
</protein>
<dbReference type="InterPro" id="IPR050261">
    <property type="entry name" value="FrsA_esterase"/>
</dbReference>
<dbReference type="InterPro" id="IPR008391">
    <property type="entry name" value="AXE1_dom"/>
</dbReference>
<evidence type="ECO:0000256" key="1">
    <source>
        <dbReference type="SAM" id="Phobius"/>
    </source>
</evidence>
<dbReference type="AlphaFoldDB" id="A0AA90U1G7"/>
<reference evidence="3 4" key="1">
    <citation type="submission" date="2023-07" db="EMBL/GenBank/DDBJ databases">
        <title>Genomic Encyclopedia of Type Strains, Phase IV (KMG-IV): sequencing the most valuable type-strain genomes for metagenomic binning, comparative biology and taxonomic classification.</title>
        <authorList>
            <person name="Goeker M."/>
        </authorList>
    </citation>
    <scope>NUCLEOTIDE SEQUENCE [LARGE SCALE GENOMIC DNA]</scope>
    <source>
        <strain evidence="3 4">DSM 17273</strain>
    </source>
</reference>
<keyword evidence="1" id="KW-0472">Membrane</keyword>
<proteinExistence type="predicted"/>
<dbReference type="Gene3D" id="3.40.50.1820">
    <property type="entry name" value="alpha/beta hydrolase"/>
    <property type="match status" value="1"/>
</dbReference>
<name>A0AA90U1G7_9EURY</name>
<keyword evidence="1" id="KW-1133">Transmembrane helix</keyword>